<proteinExistence type="predicted"/>
<dbReference type="Proteomes" id="UP001501588">
    <property type="component" value="Unassembled WGS sequence"/>
</dbReference>
<organism evidence="2 3">
    <name type="scientific">Craurococcus roseus</name>
    <dbReference type="NCBI Taxonomy" id="77585"/>
    <lineage>
        <taxon>Bacteria</taxon>
        <taxon>Pseudomonadati</taxon>
        <taxon>Pseudomonadota</taxon>
        <taxon>Alphaproteobacteria</taxon>
        <taxon>Acetobacterales</taxon>
        <taxon>Acetobacteraceae</taxon>
        <taxon>Craurococcus</taxon>
    </lineage>
</organism>
<dbReference type="InterPro" id="IPR007838">
    <property type="entry name" value="Cell_div_ZapA-like"/>
</dbReference>
<reference evidence="3" key="1">
    <citation type="journal article" date="2019" name="Int. J. Syst. Evol. Microbiol.">
        <title>The Global Catalogue of Microorganisms (GCM) 10K type strain sequencing project: providing services to taxonomists for standard genome sequencing and annotation.</title>
        <authorList>
            <consortium name="The Broad Institute Genomics Platform"/>
            <consortium name="The Broad Institute Genome Sequencing Center for Infectious Disease"/>
            <person name="Wu L."/>
            <person name="Ma J."/>
        </authorList>
    </citation>
    <scope>NUCLEOTIDE SEQUENCE [LARGE SCALE GENOMIC DNA]</scope>
    <source>
        <strain evidence="3">JCM 9933</strain>
    </source>
</reference>
<feature type="compositionally biased region" description="Low complexity" evidence="1">
    <location>
        <begin position="111"/>
        <end position="122"/>
    </location>
</feature>
<dbReference type="Pfam" id="PF05164">
    <property type="entry name" value="ZapA"/>
    <property type="match status" value="1"/>
</dbReference>
<feature type="compositionally biased region" description="Low complexity" evidence="1">
    <location>
        <begin position="129"/>
        <end position="138"/>
    </location>
</feature>
<keyword evidence="2" id="KW-0131">Cell cycle</keyword>
<evidence type="ECO:0000256" key="1">
    <source>
        <dbReference type="SAM" id="MobiDB-lite"/>
    </source>
</evidence>
<feature type="region of interest" description="Disordered" evidence="1">
    <location>
        <begin position="107"/>
        <end position="138"/>
    </location>
</feature>
<keyword evidence="2" id="KW-0132">Cell division</keyword>
<comment type="caution">
    <text evidence="2">The sequence shown here is derived from an EMBL/GenBank/DDBJ whole genome shotgun (WGS) entry which is preliminary data.</text>
</comment>
<evidence type="ECO:0000313" key="3">
    <source>
        <dbReference type="Proteomes" id="UP001501588"/>
    </source>
</evidence>
<sequence>MGQVTVRVNGYSHTIGCKDGEEAHVFELVGQIENKAKLIRSMGGQFSEARMLLHVALLLADEAADLKAEVARLSAIAAGASVGVGTNDPRIADRLTRIAERIESIAGAFDAQAPRGAGRPGEAPGPGSGDDAPAAGRG</sequence>
<dbReference type="EMBL" id="BAAAFZ010000003">
    <property type="protein sequence ID" value="GAA0567287.1"/>
    <property type="molecule type" value="Genomic_DNA"/>
</dbReference>
<dbReference type="InterPro" id="IPR036192">
    <property type="entry name" value="Cell_div_ZapA-like_sf"/>
</dbReference>
<gene>
    <name evidence="2" type="primary">zapA</name>
    <name evidence="2" type="ORF">GCM10009416_01620</name>
</gene>
<dbReference type="RefSeq" id="WP_343893226.1">
    <property type="nucleotide sequence ID" value="NZ_BAAAFZ010000003.1"/>
</dbReference>
<protein>
    <submittedName>
        <fullName evidence="2">Cell division protein ZapA</fullName>
    </submittedName>
</protein>
<evidence type="ECO:0000313" key="2">
    <source>
        <dbReference type="EMBL" id="GAA0567287.1"/>
    </source>
</evidence>
<dbReference type="SUPFAM" id="SSF102829">
    <property type="entry name" value="Cell division protein ZapA-like"/>
    <property type="match status" value="1"/>
</dbReference>
<keyword evidence="3" id="KW-1185">Reference proteome</keyword>
<name>A0ABP3PH16_9PROT</name>
<dbReference type="GO" id="GO:0051301">
    <property type="term" value="P:cell division"/>
    <property type="evidence" value="ECO:0007669"/>
    <property type="project" value="UniProtKB-KW"/>
</dbReference>
<accession>A0ABP3PH16</accession>